<dbReference type="InterPro" id="IPR003825">
    <property type="entry name" value="Colicin-V_CvpA"/>
</dbReference>
<name>B1I6T5_DESAP</name>
<feature type="transmembrane region" description="Helical" evidence="5">
    <location>
        <begin position="159"/>
        <end position="183"/>
    </location>
</feature>
<dbReference type="Proteomes" id="UP000008544">
    <property type="component" value="Chromosome"/>
</dbReference>
<evidence type="ECO:0000313" key="7">
    <source>
        <dbReference type="Proteomes" id="UP000008544"/>
    </source>
</evidence>
<dbReference type="KEGG" id="dau:Daud_2220"/>
<feature type="transmembrane region" description="Helical" evidence="5">
    <location>
        <begin position="126"/>
        <end position="147"/>
    </location>
</feature>
<sequence length="224" mass="23889">MNWLDGGLVILLAFSAWRGFVRGFARSALGVVVFVLGLFVAYKYYRPAGEYLERQYDLGARLQEFVAGLVAGKEAPAAVPAEHPVAELPQSLHGIAGLVDQFLAGQLEGMGREVIASTVAPSALDAVTFVGLFFVTVWLGGVILSRVPHLPLLGPIDRAGGFCFGLARGFMCGLVVLVALKILSFPSALLGPGFLSDGLDGSQLAAAYFAFLHYIWAFFTPVPR</sequence>
<evidence type="ECO:0000256" key="3">
    <source>
        <dbReference type="ARBA" id="ARBA00022989"/>
    </source>
</evidence>
<dbReference type="RefSeq" id="WP_012303281.1">
    <property type="nucleotide sequence ID" value="NC_010424.1"/>
</dbReference>
<evidence type="ECO:0000313" key="6">
    <source>
        <dbReference type="EMBL" id="ACA60707.1"/>
    </source>
</evidence>
<dbReference type="PANTHER" id="PTHR36926">
    <property type="entry name" value="COLICIN V PRODUCTION PROTEIN"/>
    <property type="match status" value="1"/>
</dbReference>
<dbReference type="GO" id="GO:0009403">
    <property type="term" value="P:toxin biosynthetic process"/>
    <property type="evidence" value="ECO:0007669"/>
    <property type="project" value="InterPro"/>
</dbReference>
<organism evidence="6 7">
    <name type="scientific">Desulforudis audaxviator (strain MP104C)</name>
    <dbReference type="NCBI Taxonomy" id="477974"/>
    <lineage>
        <taxon>Bacteria</taxon>
        <taxon>Bacillati</taxon>
        <taxon>Bacillota</taxon>
        <taxon>Clostridia</taxon>
        <taxon>Thermoanaerobacterales</taxon>
        <taxon>Candidatus Desulforudaceae</taxon>
        <taxon>Candidatus Desulforudis</taxon>
    </lineage>
</organism>
<evidence type="ECO:0000256" key="1">
    <source>
        <dbReference type="ARBA" id="ARBA00004141"/>
    </source>
</evidence>
<proteinExistence type="predicted"/>
<gene>
    <name evidence="6" type="ordered locus">Daud_2220</name>
</gene>
<evidence type="ECO:0000256" key="5">
    <source>
        <dbReference type="SAM" id="Phobius"/>
    </source>
</evidence>
<feature type="transmembrane region" description="Helical" evidence="5">
    <location>
        <begin position="203"/>
        <end position="222"/>
    </location>
</feature>
<dbReference type="InterPro" id="IPR052719">
    <property type="entry name" value="CvpA-like"/>
</dbReference>
<keyword evidence="3 5" id="KW-1133">Transmembrane helix</keyword>
<comment type="subcellular location">
    <subcellularLocation>
        <location evidence="1">Membrane</location>
        <topology evidence="1">Multi-pass membrane protein</topology>
    </subcellularLocation>
</comment>
<keyword evidence="4 5" id="KW-0472">Membrane</keyword>
<feature type="transmembrane region" description="Helical" evidence="5">
    <location>
        <begin position="28"/>
        <end position="45"/>
    </location>
</feature>
<protein>
    <submittedName>
        <fullName evidence="6">Colicin V production protein</fullName>
    </submittedName>
</protein>
<dbReference type="GO" id="GO:0016020">
    <property type="term" value="C:membrane"/>
    <property type="evidence" value="ECO:0007669"/>
    <property type="project" value="UniProtKB-SubCell"/>
</dbReference>
<reference evidence="6 7" key="2">
    <citation type="journal article" date="2008" name="Science">
        <title>Environmental genomics reveals a single-species ecosystem deep within Earth.</title>
        <authorList>
            <person name="Chivian D."/>
            <person name="Brodie E.L."/>
            <person name="Alm E.J."/>
            <person name="Culley D.E."/>
            <person name="Dehal P.S."/>
            <person name="Desantis T.Z."/>
            <person name="Gihring T.M."/>
            <person name="Lapidus A."/>
            <person name="Lin L.H."/>
            <person name="Lowry S.R."/>
            <person name="Moser D.P."/>
            <person name="Richardson P.M."/>
            <person name="Southam G."/>
            <person name="Wanger G."/>
            <person name="Pratt L.M."/>
            <person name="Andersen G.L."/>
            <person name="Hazen T.C."/>
            <person name="Brockman F.J."/>
            <person name="Arkin A.P."/>
            <person name="Onstott T.C."/>
        </authorList>
    </citation>
    <scope>NUCLEOTIDE SEQUENCE [LARGE SCALE GENOMIC DNA]</scope>
    <source>
        <strain evidence="6 7">MP104C</strain>
    </source>
</reference>
<dbReference type="STRING" id="477974.Daud_2220"/>
<keyword evidence="2 5" id="KW-0812">Transmembrane</keyword>
<evidence type="ECO:0000256" key="4">
    <source>
        <dbReference type="ARBA" id="ARBA00023136"/>
    </source>
</evidence>
<dbReference type="Pfam" id="PF02674">
    <property type="entry name" value="Colicin_V"/>
    <property type="match status" value="2"/>
</dbReference>
<dbReference type="eggNOG" id="COG1286">
    <property type="taxonomic scope" value="Bacteria"/>
</dbReference>
<reference evidence="7" key="1">
    <citation type="submission" date="2007-10" db="EMBL/GenBank/DDBJ databases">
        <title>Complete sequence of chromosome of Desulforudis audaxviator MP104C.</title>
        <authorList>
            <person name="Copeland A."/>
            <person name="Lucas S."/>
            <person name="Lapidus A."/>
            <person name="Barry K."/>
            <person name="Glavina del Rio T."/>
            <person name="Dalin E."/>
            <person name="Tice H."/>
            <person name="Bruce D."/>
            <person name="Pitluck S."/>
            <person name="Lowry S.R."/>
            <person name="Larimer F."/>
            <person name="Land M.L."/>
            <person name="Hauser L."/>
            <person name="Kyrpides N."/>
            <person name="Ivanova N.N."/>
            <person name="Richardson P."/>
        </authorList>
    </citation>
    <scope>NUCLEOTIDE SEQUENCE [LARGE SCALE GENOMIC DNA]</scope>
    <source>
        <strain evidence="7">MP104C</strain>
    </source>
</reference>
<keyword evidence="7" id="KW-1185">Reference proteome</keyword>
<dbReference type="PANTHER" id="PTHR36926:SF1">
    <property type="entry name" value="COLICIN V PRODUCTION PROTEIN"/>
    <property type="match status" value="1"/>
</dbReference>
<dbReference type="HOGENOM" id="CLU_1341463_0_0_9"/>
<dbReference type="EMBL" id="CP000860">
    <property type="protein sequence ID" value="ACA60707.1"/>
    <property type="molecule type" value="Genomic_DNA"/>
</dbReference>
<dbReference type="OrthoDB" id="1807510at2"/>
<dbReference type="AlphaFoldDB" id="B1I6T5"/>
<accession>B1I6T5</accession>
<evidence type="ECO:0000256" key="2">
    <source>
        <dbReference type="ARBA" id="ARBA00022692"/>
    </source>
</evidence>